<evidence type="ECO:0000313" key="5">
    <source>
        <dbReference type="Proteomes" id="UP001187192"/>
    </source>
</evidence>
<dbReference type="Pfam" id="PF01419">
    <property type="entry name" value="Jacalin"/>
    <property type="match status" value="1"/>
</dbReference>
<dbReference type="AlphaFoldDB" id="A0AA88JFD3"/>
<accession>A0AA88JFD3</accession>
<dbReference type="InterPro" id="IPR001229">
    <property type="entry name" value="Jacalin-like_lectin_dom"/>
</dbReference>
<dbReference type="Proteomes" id="UP001187192">
    <property type="component" value="Unassembled WGS sequence"/>
</dbReference>
<protein>
    <recommendedName>
        <fullName evidence="3">Jacalin-type lectin domain-containing protein</fullName>
    </recommendedName>
</protein>
<dbReference type="GO" id="GO:0030246">
    <property type="term" value="F:carbohydrate binding"/>
    <property type="evidence" value="ECO:0007669"/>
    <property type="project" value="UniProtKB-KW"/>
</dbReference>
<name>A0AA88JFD3_FICCA</name>
<dbReference type="PANTHER" id="PTHR47293">
    <property type="entry name" value="JACALIN-RELATED LECTIN 3"/>
    <property type="match status" value="1"/>
</dbReference>
<comment type="similarity">
    <text evidence="1">Belongs to the jacalin lectin family.</text>
</comment>
<dbReference type="EMBL" id="BTGU01000985">
    <property type="protein sequence ID" value="GMN69966.1"/>
    <property type="molecule type" value="Genomic_DNA"/>
</dbReference>
<sequence length="212" mass="23632">MIPRTVRALQTLTLSGGCALLVKVRCLQLYLVGHGDDGASEGRYGIPLRNIFRKYFKYEVAYAAREEVVGLQWDDAFYTGIYKICLTHNDIAIGSFQVVYYDLNDQEIFGNKHMHDGAGNDFPHPVEIQLFAGESIVKVTGHTSLIENIKVVRLLTFSTNHGREFGPFPPENKRVIEGTPFNLPIEGGRKVVGFKGVTDKFLNAIGVHSTTE</sequence>
<feature type="domain" description="Jacalin-type lectin" evidence="3">
    <location>
        <begin position="59"/>
        <end position="211"/>
    </location>
</feature>
<dbReference type="SUPFAM" id="SSF51101">
    <property type="entry name" value="Mannose-binding lectins"/>
    <property type="match status" value="1"/>
</dbReference>
<evidence type="ECO:0000313" key="4">
    <source>
        <dbReference type="EMBL" id="GMN69966.1"/>
    </source>
</evidence>
<dbReference type="PANTHER" id="PTHR47293:SF15">
    <property type="entry name" value="JACALIN-RELATED LECTIN 19"/>
    <property type="match status" value="1"/>
</dbReference>
<evidence type="ECO:0000259" key="3">
    <source>
        <dbReference type="PROSITE" id="PS51752"/>
    </source>
</evidence>
<organism evidence="4 5">
    <name type="scientific">Ficus carica</name>
    <name type="common">Common fig</name>
    <dbReference type="NCBI Taxonomy" id="3494"/>
    <lineage>
        <taxon>Eukaryota</taxon>
        <taxon>Viridiplantae</taxon>
        <taxon>Streptophyta</taxon>
        <taxon>Embryophyta</taxon>
        <taxon>Tracheophyta</taxon>
        <taxon>Spermatophyta</taxon>
        <taxon>Magnoliopsida</taxon>
        <taxon>eudicotyledons</taxon>
        <taxon>Gunneridae</taxon>
        <taxon>Pentapetalae</taxon>
        <taxon>rosids</taxon>
        <taxon>fabids</taxon>
        <taxon>Rosales</taxon>
        <taxon>Moraceae</taxon>
        <taxon>Ficeae</taxon>
        <taxon>Ficus</taxon>
    </lineage>
</organism>
<evidence type="ECO:0000256" key="2">
    <source>
        <dbReference type="ARBA" id="ARBA00022734"/>
    </source>
</evidence>
<gene>
    <name evidence="4" type="ORF">TIFTF001_039011</name>
</gene>
<evidence type="ECO:0000256" key="1">
    <source>
        <dbReference type="ARBA" id="ARBA00006568"/>
    </source>
</evidence>
<dbReference type="PROSITE" id="PS51752">
    <property type="entry name" value="JACALIN_LECTIN"/>
    <property type="match status" value="1"/>
</dbReference>
<dbReference type="InterPro" id="IPR036404">
    <property type="entry name" value="Jacalin-like_lectin_dom_sf"/>
</dbReference>
<dbReference type="Gene3D" id="2.100.10.30">
    <property type="entry name" value="Jacalin-like lectin domain"/>
    <property type="match status" value="1"/>
</dbReference>
<keyword evidence="5" id="KW-1185">Reference proteome</keyword>
<reference evidence="4" key="1">
    <citation type="submission" date="2023-07" db="EMBL/GenBank/DDBJ databases">
        <title>draft genome sequence of fig (Ficus carica).</title>
        <authorList>
            <person name="Takahashi T."/>
            <person name="Nishimura K."/>
        </authorList>
    </citation>
    <scope>NUCLEOTIDE SEQUENCE</scope>
</reference>
<proteinExistence type="inferred from homology"/>
<dbReference type="SMART" id="SM00915">
    <property type="entry name" value="Jacalin"/>
    <property type="match status" value="1"/>
</dbReference>
<comment type="caution">
    <text evidence="4">The sequence shown here is derived from an EMBL/GenBank/DDBJ whole genome shotgun (WGS) entry which is preliminary data.</text>
</comment>
<dbReference type="PROSITE" id="PS51257">
    <property type="entry name" value="PROKAR_LIPOPROTEIN"/>
    <property type="match status" value="1"/>
</dbReference>
<keyword evidence="2" id="KW-0430">Lectin</keyword>